<feature type="region of interest" description="Disordered" evidence="1">
    <location>
        <begin position="92"/>
        <end position="136"/>
    </location>
</feature>
<evidence type="ECO:0000313" key="3">
    <source>
        <dbReference type="EMBL" id="GHB30476.1"/>
    </source>
</evidence>
<keyword evidence="2" id="KW-0812">Transmembrane</keyword>
<keyword evidence="2" id="KW-0472">Membrane</keyword>
<evidence type="ECO:0008006" key="5">
    <source>
        <dbReference type="Google" id="ProtNLM"/>
    </source>
</evidence>
<proteinExistence type="predicted"/>
<keyword evidence="4" id="KW-1185">Reference proteome</keyword>
<evidence type="ECO:0000256" key="2">
    <source>
        <dbReference type="SAM" id="Phobius"/>
    </source>
</evidence>
<name>A0ABQ3EAQ2_9ACTN</name>
<dbReference type="InterPro" id="IPR010982">
    <property type="entry name" value="Lambda_DNA-bd_dom_sf"/>
</dbReference>
<protein>
    <recommendedName>
        <fullName evidence="5">HTH cro/C1-type domain-containing protein</fullName>
    </recommendedName>
</protein>
<organism evidence="3 4">
    <name type="scientific">Streptomyces chryseus</name>
    <dbReference type="NCBI Taxonomy" id="68186"/>
    <lineage>
        <taxon>Bacteria</taxon>
        <taxon>Bacillati</taxon>
        <taxon>Actinomycetota</taxon>
        <taxon>Actinomycetes</taxon>
        <taxon>Kitasatosporales</taxon>
        <taxon>Streptomycetaceae</taxon>
        <taxon>Streptomyces</taxon>
    </lineage>
</organism>
<accession>A0ABQ3EAQ2</accession>
<evidence type="ECO:0000256" key="1">
    <source>
        <dbReference type="SAM" id="MobiDB-lite"/>
    </source>
</evidence>
<reference evidence="4" key="1">
    <citation type="journal article" date="2019" name="Int. J. Syst. Evol. Microbiol.">
        <title>The Global Catalogue of Microorganisms (GCM) 10K type strain sequencing project: providing services to taxonomists for standard genome sequencing and annotation.</title>
        <authorList>
            <consortium name="The Broad Institute Genomics Platform"/>
            <consortium name="The Broad Institute Genome Sequencing Center for Infectious Disease"/>
            <person name="Wu L."/>
            <person name="Ma J."/>
        </authorList>
    </citation>
    <scope>NUCLEOTIDE SEQUENCE [LARGE SCALE GENOMIC DNA]</scope>
    <source>
        <strain evidence="4">JCM 4737</strain>
    </source>
</reference>
<dbReference type="Proteomes" id="UP000599437">
    <property type="component" value="Unassembled WGS sequence"/>
</dbReference>
<gene>
    <name evidence="3" type="ORF">GCM10010346_62340</name>
</gene>
<comment type="caution">
    <text evidence="3">The sequence shown here is derived from an EMBL/GenBank/DDBJ whole genome shotgun (WGS) entry which is preliminary data.</text>
</comment>
<dbReference type="Pfam" id="PF13560">
    <property type="entry name" value="HTH_31"/>
    <property type="match status" value="1"/>
</dbReference>
<dbReference type="EMBL" id="BMVO01000037">
    <property type="protein sequence ID" value="GHB30476.1"/>
    <property type="molecule type" value="Genomic_DNA"/>
</dbReference>
<keyword evidence="2" id="KW-1133">Transmembrane helix</keyword>
<sequence length="311" mass="34398">MARPEKEIPVETPMEVAELARELRALRRGSNLTYKDLSARSHYSAAALSTAASGNGVPKWEIVEAFVRGCGFTGDMGSWQRLYRNAVARAAGEESRQSAARTAEAELTDTGAQERSDTHPLRLTRPRRRAGPPVDAVIPAQPDGLLALVQQFMEAHQGDELERVTSPTVDHMHTALALCTTPGDVLSVMRELVTDKGLTMGDLEQRSTRFYQISGATFSHVLNGDELPTTELLHIFLTACGLEEERTLIWHHTVTRIKIAQLRHRKPPLPPPASVTTDVLVMMRAIPVIRRLFNVVIPLLAMGVLVFQMTR</sequence>
<feature type="transmembrane region" description="Helical" evidence="2">
    <location>
        <begin position="292"/>
        <end position="310"/>
    </location>
</feature>
<evidence type="ECO:0000313" key="4">
    <source>
        <dbReference type="Proteomes" id="UP000599437"/>
    </source>
</evidence>
<dbReference type="SUPFAM" id="SSF47413">
    <property type="entry name" value="lambda repressor-like DNA-binding domains"/>
    <property type="match status" value="1"/>
</dbReference>
<dbReference type="RefSeq" id="WP_138895462.1">
    <property type="nucleotide sequence ID" value="NZ_BMVO01000037.1"/>
</dbReference>